<accession>A0ABP5WC23</accession>
<keyword evidence="7" id="KW-1185">Reference proteome</keyword>
<evidence type="ECO:0000256" key="1">
    <source>
        <dbReference type="ARBA" id="ARBA00001933"/>
    </source>
</evidence>
<dbReference type="PANTHER" id="PTHR43586">
    <property type="entry name" value="CYSTEINE DESULFURASE"/>
    <property type="match status" value="1"/>
</dbReference>
<evidence type="ECO:0000256" key="3">
    <source>
        <dbReference type="RuleBase" id="RU004075"/>
    </source>
</evidence>
<dbReference type="PROSITE" id="PS00595">
    <property type="entry name" value="AA_TRANSFER_CLASS_5"/>
    <property type="match status" value="1"/>
</dbReference>
<protein>
    <submittedName>
        <fullName evidence="6">Aminotransferase class V-fold PLP-dependent enzyme</fullName>
    </submittedName>
</protein>
<comment type="similarity">
    <text evidence="3">Belongs to the class-V pyridoxal-phosphate-dependent aminotransferase family.</text>
</comment>
<evidence type="ECO:0000256" key="2">
    <source>
        <dbReference type="ARBA" id="ARBA00022898"/>
    </source>
</evidence>
<dbReference type="Gene3D" id="3.40.640.10">
    <property type="entry name" value="Type I PLP-dependent aspartate aminotransferase-like (Major domain)"/>
    <property type="match status" value="1"/>
</dbReference>
<dbReference type="InterPro" id="IPR015421">
    <property type="entry name" value="PyrdxlP-dep_Trfase_major"/>
</dbReference>
<dbReference type="PANTHER" id="PTHR43586:SF24">
    <property type="entry name" value="BLR4730 PROTEIN"/>
    <property type="match status" value="1"/>
</dbReference>
<keyword evidence="6" id="KW-0808">Transferase</keyword>
<sequence length="388" mass="41884">MDIGALRAETPGCEQVTHLNNAGAALPARPVIDAVAGHLELESLIGGYEAAERAAPAVERFYDAVAGLIGADRDEIAYVENATRAWDMAFYSVPFERGDRILTTTSEYPSNTIPYQQLAERRGVRVDVVPDDADGQLSLDVLKAELAKGDVRLVSINHVPTYNGLINPAAEIGRLCRAANVLYLLDACQSVGQLRVDVAEIGCDMLSGTGRKFLRGPRGTGFLYVRRPILDTLEPPFLDLHAASWTASGTYEIRDDARRFENWERYVAGQIALGVAADQAAGLGLDAIEERVTALAARLRDALSERPGVTVLDRGRRRSAIVTFTVDGHDATALKMSLREQGINVSVTQGGQMRYDAAAVPAAVRASVHYYNTEEELARLVAAVPAPA</sequence>
<dbReference type="RefSeq" id="WP_344590435.1">
    <property type="nucleotide sequence ID" value="NZ_BAAARW010000012.1"/>
</dbReference>
<organism evidence="6 7">
    <name type="scientific">Actinomadura vinacea</name>
    <dbReference type="NCBI Taxonomy" id="115336"/>
    <lineage>
        <taxon>Bacteria</taxon>
        <taxon>Bacillati</taxon>
        <taxon>Actinomycetota</taxon>
        <taxon>Actinomycetes</taxon>
        <taxon>Streptosporangiales</taxon>
        <taxon>Thermomonosporaceae</taxon>
        <taxon>Actinomadura</taxon>
    </lineage>
</organism>
<dbReference type="Pfam" id="PF00266">
    <property type="entry name" value="Aminotran_5"/>
    <property type="match status" value="1"/>
</dbReference>
<dbReference type="InterPro" id="IPR020578">
    <property type="entry name" value="Aminotrans_V_PyrdxlP_BS"/>
</dbReference>
<evidence type="ECO:0000256" key="4">
    <source>
        <dbReference type="RuleBase" id="RU004504"/>
    </source>
</evidence>
<evidence type="ECO:0000259" key="5">
    <source>
        <dbReference type="Pfam" id="PF00266"/>
    </source>
</evidence>
<feature type="domain" description="Aminotransferase class V" evidence="5">
    <location>
        <begin position="19"/>
        <end position="380"/>
    </location>
</feature>
<keyword evidence="6" id="KW-0032">Aminotransferase</keyword>
<dbReference type="EMBL" id="BAAARW010000012">
    <property type="protein sequence ID" value="GAA2423283.1"/>
    <property type="molecule type" value="Genomic_DNA"/>
</dbReference>
<dbReference type="InterPro" id="IPR015424">
    <property type="entry name" value="PyrdxlP-dep_Trfase"/>
</dbReference>
<evidence type="ECO:0000313" key="6">
    <source>
        <dbReference type="EMBL" id="GAA2423283.1"/>
    </source>
</evidence>
<dbReference type="InterPro" id="IPR015422">
    <property type="entry name" value="PyrdxlP-dep_Trfase_small"/>
</dbReference>
<name>A0ABP5WC23_9ACTN</name>
<comment type="caution">
    <text evidence="6">The sequence shown here is derived from an EMBL/GenBank/DDBJ whole genome shotgun (WGS) entry which is preliminary data.</text>
</comment>
<comment type="cofactor">
    <cofactor evidence="1 4">
        <name>pyridoxal 5'-phosphate</name>
        <dbReference type="ChEBI" id="CHEBI:597326"/>
    </cofactor>
</comment>
<gene>
    <name evidence="6" type="ORF">GCM10010191_39050</name>
</gene>
<dbReference type="Proteomes" id="UP001501231">
    <property type="component" value="Unassembled WGS sequence"/>
</dbReference>
<keyword evidence="2" id="KW-0663">Pyridoxal phosphate</keyword>
<dbReference type="Gene3D" id="3.90.1150.10">
    <property type="entry name" value="Aspartate Aminotransferase, domain 1"/>
    <property type="match status" value="1"/>
</dbReference>
<evidence type="ECO:0000313" key="7">
    <source>
        <dbReference type="Proteomes" id="UP001501231"/>
    </source>
</evidence>
<reference evidence="7" key="1">
    <citation type="journal article" date="2019" name="Int. J. Syst. Evol. Microbiol.">
        <title>The Global Catalogue of Microorganisms (GCM) 10K type strain sequencing project: providing services to taxonomists for standard genome sequencing and annotation.</title>
        <authorList>
            <consortium name="The Broad Institute Genomics Platform"/>
            <consortium name="The Broad Institute Genome Sequencing Center for Infectious Disease"/>
            <person name="Wu L."/>
            <person name="Ma J."/>
        </authorList>
    </citation>
    <scope>NUCLEOTIDE SEQUENCE [LARGE SCALE GENOMIC DNA]</scope>
    <source>
        <strain evidence="7">JCM 3325</strain>
    </source>
</reference>
<dbReference type="InterPro" id="IPR000192">
    <property type="entry name" value="Aminotrans_V_dom"/>
</dbReference>
<dbReference type="GO" id="GO:0008483">
    <property type="term" value="F:transaminase activity"/>
    <property type="evidence" value="ECO:0007669"/>
    <property type="project" value="UniProtKB-KW"/>
</dbReference>
<proteinExistence type="inferred from homology"/>
<dbReference type="SUPFAM" id="SSF53383">
    <property type="entry name" value="PLP-dependent transferases"/>
    <property type="match status" value="1"/>
</dbReference>